<evidence type="ECO:0000313" key="2">
    <source>
        <dbReference type="EMBL" id="KAG7285774.1"/>
    </source>
</evidence>
<protein>
    <recommendedName>
        <fullName evidence="1">Beta-glucuronidase C-terminal domain-containing protein</fullName>
    </recommendedName>
</protein>
<dbReference type="PANTHER" id="PTHR36183">
    <property type="entry name" value="BETA-GLUCURONIDASE"/>
    <property type="match status" value="1"/>
</dbReference>
<proteinExistence type="predicted"/>
<reference evidence="2" key="1">
    <citation type="submission" date="2023-02" db="EMBL/GenBank/DDBJ databases">
        <authorList>
            <person name="Palmer J.M."/>
        </authorList>
    </citation>
    <scope>NUCLEOTIDE SEQUENCE</scope>
    <source>
        <strain evidence="2">FW57</strain>
    </source>
</reference>
<accession>A0AAD4ER34</accession>
<sequence length="470" mass="51611">MAIPIGAAAVTYPVPSAVPAGAAELDSMPLGLSFEFFMWPSYMTNITPPLRCMEHFKDLYGKAMPIRIGGTTQDRATYDPNLEAYVSYSVDDPLEAPMTLTYGPRFFDLIRFNRGDNNRTNTFEAIMAAKQRALDYLWAIEIGNEPDLYHLFWNKPVAVAPWNETQEGQDAADWIQQFIDTWGEPLPMISAGAYGIPYEYQPSWPNTDYLINEAFNDTVKSAVGRYCTHLYALAAGTSLEADMAHTQTVSDVSLLVEKIAAAKSVNRPYILGETGFHGQDVATDATFGGALQILDKTLRATSIGIERLFYHQGTINQAYFNWWSDNQVNAPFYGGYMATLALAGGDHVIATDAGNDSYAQYVVYKDGRPWKAVLINTEYYSGSGTRSSCSFTLSGLSSQNVKALRMTAASSVVTTSRDATDTSLGPTIGGQSFSHQTCAKEGKLQYETACVKRGKVTFRIAASEALLVYL</sequence>
<evidence type="ECO:0000313" key="3">
    <source>
        <dbReference type="Proteomes" id="UP001197093"/>
    </source>
</evidence>
<dbReference type="AlphaFoldDB" id="A0AAD4ER34"/>
<organism evidence="2 3">
    <name type="scientific">Staphylotrichum longicolle</name>
    <dbReference type="NCBI Taxonomy" id="669026"/>
    <lineage>
        <taxon>Eukaryota</taxon>
        <taxon>Fungi</taxon>
        <taxon>Dikarya</taxon>
        <taxon>Ascomycota</taxon>
        <taxon>Pezizomycotina</taxon>
        <taxon>Sordariomycetes</taxon>
        <taxon>Sordariomycetidae</taxon>
        <taxon>Sordariales</taxon>
        <taxon>Chaetomiaceae</taxon>
        <taxon>Staphylotrichum</taxon>
    </lineage>
</organism>
<dbReference type="InterPro" id="IPR052974">
    <property type="entry name" value="GH79_Enzymes"/>
</dbReference>
<dbReference type="Gene3D" id="3.20.20.80">
    <property type="entry name" value="Glycosidases"/>
    <property type="match status" value="1"/>
</dbReference>
<dbReference type="Proteomes" id="UP001197093">
    <property type="component" value="Unassembled WGS sequence"/>
</dbReference>
<dbReference type="PANTHER" id="PTHR36183:SF3">
    <property type="entry name" value="BETA-GLUCURONIDASE C-TERMINAL DOMAIN-CONTAINING PROTEIN"/>
    <property type="match status" value="1"/>
</dbReference>
<gene>
    <name evidence="2" type="ORF">NEMBOFW57_008068</name>
</gene>
<evidence type="ECO:0000259" key="1">
    <source>
        <dbReference type="Pfam" id="PF16862"/>
    </source>
</evidence>
<name>A0AAD4ER34_9PEZI</name>
<keyword evidence="3" id="KW-1185">Reference proteome</keyword>
<dbReference type="Pfam" id="PF16862">
    <property type="entry name" value="Glyco_hydro_79C"/>
    <property type="match status" value="1"/>
</dbReference>
<dbReference type="InterPro" id="IPR031728">
    <property type="entry name" value="GlcAase_C"/>
</dbReference>
<dbReference type="InterPro" id="IPR017853">
    <property type="entry name" value="GH"/>
</dbReference>
<feature type="domain" description="Beta-glucuronidase C-terminal" evidence="1">
    <location>
        <begin position="360"/>
        <end position="467"/>
    </location>
</feature>
<comment type="caution">
    <text evidence="2">The sequence shown here is derived from an EMBL/GenBank/DDBJ whole genome shotgun (WGS) entry which is preliminary data.</text>
</comment>
<dbReference type="SUPFAM" id="SSF51445">
    <property type="entry name" value="(Trans)glycosidases"/>
    <property type="match status" value="1"/>
</dbReference>
<dbReference type="EMBL" id="JAHCVI010000004">
    <property type="protein sequence ID" value="KAG7285774.1"/>
    <property type="molecule type" value="Genomic_DNA"/>
</dbReference>